<protein>
    <submittedName>
        <fullName evidence="12">Unannotated protein</fullName>
    </submittedName>
</protein>
<dbReference type="InterPro" id="IPR036565">
    <property type="entry name" value="Mur-like_cat_sf"/>
</dbReference>
<evidence type="ECO:0000256" key="2">
    <source>
        <dbReference type="ARBA" id="ARBA00008276"/>
    </source>
</evidence>
<dbReference type="PANTHER" id="PTHR11136:SF0">
    <property type="entry name" value="DIHYDROFOLATE SYNTHETASE-RELATED"/>
    <property type="match status" value="1"/>
</dbReference>
<comment type="cofactor">
    <cofactor evidence="1">
        <name>Mg(2+)</name>
        <dbReference type="ChEBI" id="CHEBI:18420"/>
    </cofactor>
</comment>
<accession>A0A6J6FD39</accession>
<evidence type="ECO:0000256" key="8">
    <source>
        <dbReference type="ARBA" id="ARBA00022842"/>
    </source>
</evidence>
<dbReference type="GO" id="GO:0046656">
    <property type="term" value="P:folic acid biosynthetic process"/>
    <property type="evidence" value="ECO:0007669"/>
    <property type="project" value="UniProtKB-KW"/>
</dbReference>
<dbReference type="GO" id="GO:0004326">
    <property type="term" value="F:tetrahydrofolylpolyglutamate synthase activity"/>
    <property type="evidence" value="ECO:0007669"/>
    <property type="project" value="InterPro"/>
</dbReference>
<evidence type="ECO:0000256" key="4">
    <source>
        <dbReference type="ARBA" id="ARBA00022598"/>
    </source>
</evidence>
<dbReference type="GO" id="GO:0005737">
    <property type="term" value="C:cytoplasm"/>
    <property type="evidence" value="ECO:0007669"/>
    <property type="project" value="TreeGrafter"/>
</dbReference>
<dbReference type="InterPro" id="IPR004101">
    <property type="entry name" value="Mur_ligase_C"/>
</dbReference>
<keyword evidence="4" id="KW-0436">Ligase</keyword>
<proteinExistence type="inferred from homology"/>
<dbReference type="PROSITE" id="PS01012">
    <property type="entry name" value="FOLYLPOLYGLU_SYNT_2"/>
    <property type="match status" value="1"/>
</dbReference>
<dbReference type="InterPro" id="IPR018109">
    <property type="entry name" value="Folylpolyglutamate_synth_CS"/>
</dbReference>
<evidence type="ECO:0000256" key="9">
    <source>
        <dbReference type="ARBA" id="ARBA00022909"/>
    </source>
</evidence>
<feature type="domain" description="Mur ligase central" evidence="11">
    <location>
        <begin position="53"/>
        <end position="279"/>
    </location>
</feature>
<keyword evidence="7" id="KW-0067">ATP-binding</keyword>
<dbReference type="InterPro" id="IPR013221">
    <property type="entry name" value="Mur_ligase_cen"/>
</dbReference>
<evidence type="ECO:0000256" key="3">
    <source>
        <dbReference type="ARBA" id="ARBA00011245"/>
    </source>
</evidence>
<dbReference type="PIRSF" id="PIRSF001563">
    <property type="entry name" value="Folylpolyglu_synth"/>
    <property type="match status" value="1"/>
</dbReference>
<organism evidence="12">
    <name type="scientific">freshwater metagenome</name>
    <dbReference type="NCBI Taxonomy" id="449393"/>
    <lineage>
        <taxon>unclassified sequences</taxon>
        <taxon>metagenomes</taxon>
        <taxon>ecological metagenomes</taxon>
    </lineage>
</organism>
<evidence type="ECO:0000256" key="1">
    <source>
        <dbReference type="ARBA" id="ARBA00001946"/>
    </source>
</evidence>
<evidence type="ECO:0000256" key="5">
    <source>
        <dbReference type="ARBA" id="ARBA00022723"/>
    </source>
</evidence>
<feature type="domain" description="Mur ligase C-terminal" evidence="10">
    <location>
        <begin position="303"/>
        <end position="431"/>
    </location>
</feature>
<dbReference type="Pfam" id="PF08245">
    <property type="entry name" value="Mur_ligase_M"/>
    <property type="match status" value="1"/>
</dbReference>
<dbReference type="EMBL" id="CAEZUC010000003">
    <property type="protein sequence ID" value="CAB4582468.1"/>
    <property type="molecule type" value="Genomic_DNA"/>
</dbReference>
<dbReference type="InterPro" id="IPR036615">
    <property type="entry name" value="Mur_ligase_C_dom_sf"/>
</dbReference>
<keyword evidence="6" id="KW-0547">Nucleotide-binding</keyword>
<evidence type="ECO:0000259" key="10">
    <source>
        <dbReference type="Pfam" id="PF02875"/>
    </source>
</evidence>
<gene>
    <name evidence="12" type="ORF">UFOPK1776_00078</name>
</gene>
<evidence type="ECO:0000259" key="11">
    <source>
        <dbReference type="Pfam" id="PF08245"/>
    </source>
</evidence>
<reference evidence="12" key="1">
    <citation type="submission" date="2020-05" db="EMBL/GenBank/DDBJ databases">
        <authorList>
            <person name="Chiriac C."/>
            <person name="Salcher M."/>
            <person name="Ghai R."/>
            <person name="Kavagutti S V."/>
        </authorList>
    </citation>
    <scope>NUCLEOTIDE SEQUENCE</scope>
</reference>
<evidence type="ECO:0000256" key="6">
    <source>
        <dbReference type="ARBA" id="ARBA00022741"/>
    </source>
</evidence>
<dbReference type="Gene3D" id="3.90.190.20">
    <property type="entry name" value="Mur ligase, C-terminal domain"/>
    <property type="match status" value="1"/>
</dbReference>
<dbReference type="GO" id="GO:0046872">
    <property type="term" value="F:metal ion binding"/>
    <property type="evidence" value="ECO:0007669"/>
    <property type="project" value="UniProtKB-KW"/>
</dbReference>
<dbReference type="NCBIfam" id="TIGR01499">
    <property type="entry name" value="folC"/>
    <property type="match status" value="1"/>
</dbReference>
<dbReference type="FunFam" id="3.40.1190.10:FF:000004">
    <property type="entry name" value="Dihydrofolate synthase/folylpolyglutamate synthase"/>
    <property type="match status" value="1"/>
</dbReference>
<dbReference type="GO" id="GO:0005524">
    <property type="term" value="F:ATP binding"/>
    <property type="evidence" value="ECO:0007669"/>
    <property type="project" value="UniProtKB-KW"/>
</dbReference>
<dbReference type="AlphaFoldDB" id="A0A6J6FD39"/>
<keyword evidence="8" id="KW-0460">Magnesium</keyword>
<dbReference type="PANTHER" id="PTHR11136">
    <property type="entry name" value="FOLYLPOLYGLUTAMATE SYNTHASE-RELATED"/>
    <property type="match status" value="1"/>
</dbReference>
<sequence>MSSADNIAKLNAIELALNKRWPENKIEPTLDRILALTDALGSPQFSYPTIHLAGTNGKTTTSRMIDHLFSELGYRVGRYTSPHLESFTERISIKGEPISVENMINTYNDIALYLDLIDSRQPHPISYFEALTAMAFVAFAEFPVDIAVIEAGMGGQWDATNVVSSQVAVMTPIGFDHMEYLGNTLEEIAQTKAGIFKPESHVVLSAQTPEVAKVLLAKAAKVSANVYREGVEFSVKQRSLAVGGQLISLHGLFSDVEDIYLPLYGIHQANNAAVALAAVEAFTQVKLDDELVRTAFSKVKSPGRCEIVYTDPMVIIDAAHNPHGITAIAQTIDSEFDFEIVIAVVAVLADKDADGILAKLANSVDYIVITQSTSPRALPADQLSKIAANYFKPEQIELISDLAGALTFAIEKASLANQVSDGVAAVLVTGSVATAGSARSIIRKLGEKTL</sequence>
<name>A0A6J6FD39_9ZZZZ</name>
<dbReference type="SUPFAM" id="SSF53244">
    <property type="entry name" value="MurD-like peptide ligases, peptide-binding domain"/>
    <property type="match status" value="1"/>
</dbReference>
<dbReference type="GO" id="GO:0008841">
    <property type="term" value="F:dihydrofolate synthase activity"/>
    <property type="evidence" value="ECO:0007669"/>
    <property type="project" value="TreeGrafter"/>
</dbReference>
<dbReference type="Pfam" id="PF02875">
    <property type="entry name" value="Mur_ligase_C"/>
    <property type="match status" value="1"/>
</dbReference>
<dbReference type="InterPro" id="IPR001645">
    <property type="entry name" value="Folylpolyglutamate_synth"/>
</dbReference>
<keyword evidence="5" id="KW-0479">Metal-binding</keyword>
<dbReference type="SUPFAM" id="SSF53623">
    <property type="entry name" value="MurD-like peptide ligases, catalytic domain"/>
    <property type="match status" value="1"/>
</dbReference>
<evidence type="ECO:0000313" key="12">
    <source>
        <dbReference type="EMBL" id="CAB4582468.1"/>
    </source>
</evidence>
<comment type="subunit">
    <text evidence="3">Monomer.</text>
</comment>
<evidence type="ECO:0000256" key="7">
    <source>
        <dbReference type="ARBA" id="ARBA00022840"/>
    </source>
</evidence>
<keyword evidence="9" id="KW-0289">Folate biosynthesis</keyword>
<dbReference type="Gene3D" id="3.40.1190.10">
    <property type="entry name" value="Mur-like, catalytic domain"/>
    <property type="match status" value="1"/>
</dbReference>
<comment type="similarity">
    <text evidence="2">Belongs to the folylpolyglutamate synthase family.</text>
</comment>